<comment type="caution">
    <text evidence="7">The sequence shown here is derived from an EMBL/GenBank/DDBJ whole genome shotgun (WGS) entry which is preliminary data.</text>
</comment>
<dbReference type="SMART" id="SM00355">
    <property type="entry name" value="ZnF_C2H2"/>
    <property type="match status" value="3"/>
</dbReference>
<proteinExistence type="predicted"/>
<feature type="domain" description="C2H2-type" evidence="6">
    <location>
        <begin position="411"/>
        <end position="440"/>
    </location>
</feature>
<gene>
    <name evidence="7" type="ORF">MUCCIDRAFT_104249</name>
</gene>
<dbReference type="PANTHER" id="PTHR24403:SF67">
    <property type="entry name" value="FI01116P-RELATED"/>
    <property type="match status" value="1"/>
</dbReference>
<dbReference type="OrthoDB" id="654211at2759"/>
<dbReference type="STRING" id="747725.A0A162RMK1"/>
<dbReference type="Pfam" id="PF00096">
    <property type="entry name" value="zf-C2H2"/>
    <property type="match status" value="1"/>
</dbReference>
<evidence type="ECO:0000313" key="7">
    <source>
        <dbReference type="EMBL" id="OAD07329.1"/>
    </source>
</evidence>
<evidence type="ECO:0000256" key="4">
    <source>
        <dbReference type="ARBA" id="ARBA00022833"/>
    </source>
</evidence>
<evidence type="ECO:0000313" key="8">
    <source>
        <dbReference type="Proteomes" id="UP000077051"/>
    </source>
</evidence>
<keyword evidence="4" id="KW-0862">Zinc</keyword>
<keyword evidence="1" id="KW-0479">Metal-binding</keyword>
<accession>A0A162RMK1</accession>
<name>A0A162RMK1_MUCCL</name>
<evidence type="ECO:0000256" key="1">
    <source>
        <dbReference type="ARBA" id="ARBA00022723"/>
    </source>
</evidence>
<reference evidence="7 8" key="1">
    <citation type="submission" date="2015-06" db="EMBL/GenBank/DDBJ databases">
        <title>Expansion of signal transduction pathways in fungi by whole-genome duplication.</title>
        <authorList>
            <consortium name="DOE Joint Genome Institute"/>
            <person name="Corrochano L.M."/>
            <person name="Kuo A."/>
            <person name="Marcet-Houben M."/>
            <person name="Polaino S."/>
            <person name="Salamov A."/>
            <person name="Villalobos J.M."/>
            <person name="Alvarez M.I."/>
            <person name="Avalos J."/>
            <person name="Benito E.P."/>
            <person name="Benoit I."/>
            <person name="Burger G."/>
            <person name="Camino L.P."/>
            <person name="Canovas D."/>
            <person name="Cerda-Olmedo E."/>
            <person name="Cheng J.-F."/>
            <person name="Dominguez A."/>
            <person name="Elias M."/>
            <person name="Eslava A.P."/>
            <person name="Glaser F."/>
            <person name="Grimwood J."/>
            <person name="Gutierrez G."/>
            <person name="Heitman J."/>
            <person name="Henrissat B."/>
            <person name="Iturriaga E.A."/>
            <person name="Lang B.F."/>
            <person name="Lavin J.L."/>
            <person name="Lee S."/>
            <person name="Li W."/>
            <person name="Lindquist E."/>
            <person name="Lopez-Garcia S."/>
            <person name="Luque E.M."/>
            <person name="Marcos A.T."/>
            <person name="Martin J."/>
            <person name="Mccluskey K."/>
            <person name="Medina H.R."/>
            <person name="Miralles-Duran A."/>
            <person name="Miyazaki A."/>
            <person name="Munoz-Torres E."/>
            <person name="Oguiza J.A."/>
            <person name="Ohm R."/>
            <person name="Olmedo M."/>
            <person name="Orejas M."/>
            <person name="Ortiz-Castellanos L."/>
            <person name="Pisabarro A.G."/>
            <person name="Rodriguez-Romero J."/>
            <person name="Ruiz-Herrera J."/>
            <person name="Ruiz-Vazquez R."/>
            <person name="Sanz C."/>
            <person name="Schackwitz W."/>
            <person name="Schmutz J."/>
            <person name="Shahriari M."/>
            <person name="Shelest E."/>
            <person name="Silva-Franco F."/>
            <person name="Soanes D."/>
            <person name="Syed K."/>
            <person name="Tagua V.G."/>
            <person name="Talbot N.J."/>
            <person name="Thon M."/>
            <person name="De Vries R.P."/>
            <person name="Wiebenga A."/>
            <person name="Yadav J.S."/>
            <person name="Braun E.L."/>
            <person name="Baker S."/>
            <person name="Garre V."/>
            <person name="Horwitz B."/>
            <person name="Torres-Martinez S."/>
            <person name="Idnurm A."/>
            <person name="Herrera-Estrella A."/>
            <person name="Gabaldon T."/>
            <person name="Grigoriev I.V."/>
        </authorList>
    </citation>
    <scope>NUCLEOTIDE SEQUENCE [LARGE SCALE GENOMIC DNA]</scope>
    <source>
        <strain evidence="7 8">CBS 277.49</strain>
    </source>
</reference>
<feature type="domain" description="C2H2-type" evidence="6">
    <location>
        <begin position="379"/>
        <end position="408"/>
    </location>
</feature>
<dbReference type="AlphaFoldDB" id="A0A162RMK1"/>
<dbReference type="Gene3D" id="3.30.160.60">
    <property type="entry name" value="Classic Zinc Finger"/>
    <property type="match status" value="2"/>
</dbReference>
<dbReference type="InterPro" id="IPR036236">
    <property type="entry name" value="Znf_C2H2_sf"/>
</dbReference>
<sequence>MTSGPQVVAHYLAQDLVVPKEIFRESVLNPNHVPTTLYENIQDNPIAQRFAGFFGSDGVNTISGDHTGFGLRATDSPFLFNLLKASGVKALKIRMGKLERVSSSYNAGHLGGVRWKYMGIAFPQARSKLGLLSSIIFNTDVQKATEFLFLLNLVGLLRFILLWVAGDGCLVVCPVFAESRETVLRLTSIAICARDDHILSLFKQSLSPYNLDVHCSGPSKNKAGMNTLHIRIGKGDTRIKNALMEGLQSLPTDLLHPKLALLKDLLKTQDNQLRLSHFPSRLPFHDYIQGDMDDKLLWVLGQDFHSLNVYSINAILRFAGLREITRIQDFDLKTFMRNALQVEAKTPKQQLFVDYINLCKSRAVRSGLPLNVQPNNFHFRCNLNDCKFFAHRKRDLQDHQKLHSKEKIKKYQCDFNGCSYSTDNKGNLQLHKKRHSKDRIKEFKCDVKDCPFKTDQKGNLQVHQRTHLPKDRIKKY</sequence>
<dbReference type="InterPro" id="IPR050688">
    <property type="entry name" value="Zinc_finger/UBP_domain"/>
</dbReference>
<keyword evidence="3 5" id="KW-0863">Zinc-finger</keyword>
<keyword evidence="2" id="KW-0677">Repeat</keyword>
<dbReference type="GO" id="GO:0005634">
    <property type="term" value="C:nucleus"/>
    <property type="evidence" value="ECO:0007669"/>
    <property type="project" value="TreeGrafter"/>
</dbReference>
<dbReference type="VEuPathDB" id="FungiDB:MUCCIDRAFT_104249"/>
<dbReference type="PANTHER" id="PTHR24403">
    <property type="entry name" value="ZINC FINGER PROTEIN"/>
    <property type="match status" value="1"/>
</dbReference>
<dbReference type="EMBL" id="AMYB01000001">
    <property type="protein sequence ID" value="OAD07329.1"/>
    <property type="molecule type" value="Genomic_DNA"/>
</dbReference>
<dbReference type="PROSITE" id="PS50157">
    <property type="entry name" value="ZINC_FINGER_C2H2_2"/>
    <property type="match status" value="3"/>
</dbReference>
<evidence type="ECO:0000256" key="3">
    <source>
        <dbReference type="ARBA" id="ARBA00022771"/>
    </source>
</evidence>
<dbReference type="Proteomes" id="UP000077051">
    <property type="component" value="Unassembled WGS sequence"/>
</dbReference>
<organism evidence="7 8">
    <name type="scientific">Mucor lusitanicus CBS 277.49</name>
    <dbReference type="NCBI Taxonomy" id="747725"/>
    <lineage>
        <taxon>Eukaryota</taxon>
        <taxon>Fungi</taxon>
        <taxon>Fungi incertae sedis</taxon>
        <taxon>Mucoromycota</taxon>
        <taxon>Mucoromycotina</taxon>
        <taxon>Mucoromycetes</taxon>
        <taxon>Mucorales</taxon>
        <taxon>Mucorineae</taxon>
        <taxon>Mucoraceae</taxon>
        <taxon>Mucor</taxon>
    </lineage>
</organism>
<dbReference type="InterPro" id="IPR013087">
    <property type="entry name" value="Znf_C2H2_type"/>
</dbReference>
<dbReference type="GO" id="GO:0045944">
    <property type="term" value="P:positive regulation of transcription by RNA polymerase II"/>
    <property type="evidence" value="ECO:0007669"/>
    <property type="project" value="TreeGrafter"/>
</dbReference>
<evidence type="ECO:0000256" key="2">
    <source>
        <dbReference type="ARBA" id="ARBA00022737"/>
    </source>
</evidence>
<dbReference type="SUPFAM" id="SSF57667">
    <property type="entry name" value="beta-beta-alpha zinc fingers"/>
    <property type="match status" value="2"/>
</dbReference>
<evidence type="ECO:0000256" key="5">
    <source>
        <dbReference type="PROSITE-ProRule" id="PRU00042"/>
    </source>
</evidence>
<evidence type="ECO:0000259" key="6">
    <source>
        <dbReference type="PROSITE" id="PS50157"/>
    </source>
</evidence>
<keyword evidence="8" id="KW-1185">Reference proteome</keyword>
<protein>
    <submittedName>
        <fullName evidence="7">C2H2-type zinc finger transcription factor</fullName>
    </submittedName>
</protein>
<feature type="domain" description="C2H2-type" evidence="6">
    <location>
        <begin position="443"/>
        <end position="472"/>
    </location>
</feature>
<dbReference type="GO" id="GO:0008270">
    <property type="term" value="F:zinc ion binding"/>
    <property type="evidence" value="ECO:0007669"/>
    <property type="project" value="UniProtKB-KW"/>
</dbReference>